<dbReference type="InterPro" id="IPR015615">
    <property type="entry name" value="TGF-beta-rel"/>
</dbReference>
<feature type="chain" id="PRO_5034155038" evidence="7">
    <location>
        <begin position="22"/>
        <end position="362"/>
    </location>
</feature>
<evidence type="ECO:0000313" key="9">
    <source>
        <dbReference type="Ensembl" id="ENSGWIP00000032335.1"/>
    </source>
</evidence>
<keyword evidence="7" id="KW-0732">Signal</keyword>
<reference evidence="9" key="1">
    <citation type="submission" date="2020-06" db="EMBL/GenBank/DDBJ databases">
        <authorList>
            <consortium name="Wellcome Sanger Institute Data Sharing"/>
        </authorList>
    </citation>
    <scope>NUCLEOTIDE SEQUENCE [LARGE SCALE GENOMIC DNA]</scope>
</reference>
<dbReference type="InterPro" id="IPR001839">
    <property type="entry name" value="TGF-b_C"/>
</dbReference>
<evidence type="ECO:0000259" key="8">
    <source>
        <dbReference type="PROSITE" id="PS51362"/>
    </source>
</evidence>
<dbReference type="PROSITE" id="PS00250">
    <property type="entry name" value="TGF_BETA_1"/>
    <property type="match status" value="1"/>
</dbReference>
<comment type="subcellular location">
    <subcellularLocation>
        <location evidence="1">Secreted</location>
    </subcellularLocation>
</comment>
<evidence type="ECO:0000256" key="2">
    <source>
        <dbReference type="ARBA" id="ARBA00006656"/>
    </source>
</evidence>
<dbReference type="GO" id="GO:0005125">
    <property type="term" value="F:cytokine activity"/>
    <property type="evidence" value="ECO:0007669"/>
    <property type="project" value="TreeGrafter"/>
</dbReference>
<dbReference type="SUPFAM" id="SSF57501">
    <property type="entry name" value="Cystine-knot cytokines"/>
    <property type="match status" value="1"/>
</dbReference>
<dbReference type="GO" id="GO:0005615">
    <property type="term" value="C:extracellular space"/>
    <property type="evidence" value="ECO:0007669"/>
    <property type="project" value="TreeGrafter"/>
</dbReference>
<dbReference type="Ensembl" id="ENSGWIT00000035204.1">
    <property type="protein sequence ID" value="ENSGWIP00000032335.1"/>
    <property type="gene ID" value="ENSGWIG00000016663.1"/>
</dbReference>
<dbReference type="PRINTS" id="PR00669">
    <property type="entry name" value="INHIBINA"/>
</dbReference>
<organism evidence="9 10">
    <name type="scientific">Gouania willdenowi</name>
    <name type="common">Blunt-snouted clingfish</name>
    <name type="synonym">Lepadogaster willdenowi</name>
    <dbReference type="NCBI Taxonomy" id="441366"/>
    <lineage>
        <taxon>Eukaryota</taxon>
        <taxon>Metazoa</taxon>
        <taxon>Chordata</taxon>
        <taxon>Craniata</taxon>
        <taxon>Vertebrata</taxon>
        <taxon>Euteleostomi</taxon>
        <taxon>Actinopterygii</taxon>
        <taxon>Neopterygii</taxon>
        <taxon>Teleostei</taxon>
        <taxon>Neoteleostei</taxon>
        <taxon>Acanthomorphata</taxon>
        <taxon>Ovalentaria</taxon>
        <taxon>Blenniimorphae</taxon>
        <taxon>Blenniiformes</taxon>
        <taxon>Gobiesocoidei</taxon>
        <taxon>Gobiesocidae</taxon>
        <taxon>Gobiesocinae</taxon>
        <taxon>Gouania</taxon>
    </lineage>
</organism>
<evidence type="ECO:0000256" key="1">
    <source>
        <dbReference type="ARBA" id="ARBA00004613"/>
    </source>
</evidence>
<gene>
    <name evidence="9" type="primary">LOC114479531</name>
</gene>
<keyword evidence="4 6" id="KW-0339">Growth factor</keyword>
<dbReference type="OrthoDB" id="10030979at2759"/>
<feature type="signal peptide" evidence="7">
    <location>
        <begin position="1"/>
        <end position="21"/>
    </location>
</feature>
<dbReference type="InterPro" id="IPR029034">
    <property type="entry name" value="Cystine-knot_cytokine"/>
</dbReference>
<dbReference type="PANTHER" id="PTHR11848">
    <property type="entry name" value="TGF-BETA FAMILY"/>
    <property type="match status" value="1"/>
</dbReference>
<dbReference type="PROSITE" id="PS51362">
    <property type="entry name" value="TGF_BETA_2"/>
    <property type="match status" value="1"/>
</dbReference>
<sequence>MARSHALPLLLLLLVLERASARREPLQDQGGPPDPGTMDRDRALLLEAVKMEILSSLGLDREPRPIQKASEQELKTMFHLYWDTVTDMETNTSRPVTGSGESIVSTVLFPVGTVEVLRRRRHRPQSHKWNRVRFQKNPNIQNHLTVAQAKLKISRRIFESLSSAEQEIKIRLRGMKSVSSTAWKTSGVWDCSNSGFQDVTWDITSAAQMWMRTLDPWLAVDVRTVNGESMRTNLTFSMELSFFRAPQRPRRSNKEDDCDDRGWCCRKSTTVSFKDIGWTDWVVAPEQYTMHFCDGTCPHNYKPGSMHTQVKSRLHQITKGGTPRPCCVPAAYEPMVLMHYDSQGKLKLTPFKDFIVSKCQCA</sequence>
<accession>A0A8C5GME1</accession>
<proteinExistence type="inferred from homology"/>
<dbReference type="GO" id="GO:0008083">
    <property type="term" value="F:growth factor activity"/>
    <property type="evidence" value="ECO:0007669"/>
    <property type="project" value="UniProtKB-KW"/>
</dbReference>
<dbReference type="SMART" id="SM00204">
    <property type="entry name" value="TGFB"/>
    <property type="match status" value="1"/>
</dbReference>
<dbReference type="Proteomes" id="UP000694680">
    <property type="component" value="Chromosome 17"/>
</dbReference>
<name>A0A8C5GME1_GOUWI</name>
<dbReference type="CTD" id="9518"/>
<evidence type="ECO:0000313" key="10">
    <source>
        <dbReference type="Proteomes" id="UP000694680"/>
    </source>
</evidence>
<keyword evidence="3" id="KW-0964">Secreted</keyword>
<reference evidence="9" key="2">
    <citation type="submission" date="2025-08" db="UniProtKB">
        <authorList>
            <consortium name="Ensembl"/>
        </authorList>
    </citation>
    <scope>IDENTIFICATION</scope>
</reference>
<evidence type="ECO:0000256" key="6">
    <source>
        <dbReference type="RuleBase" id="RU000354"/>
    </source>
</evidence>
<reference evidence="9" key="3">
    <citation type="submission" date="2025-09" db="UniProtKB">
        <authorList>
            <consortium name="Ensembl"/>
        </authorList>
    </citation>
    <scope>IDENTIFICATION</scope>
</reference>
<keyword evidence="10" id="KW-1185">Reference proteome</keyword>
<dbReference type="AlphaFoldDB" id="A0A8C5GME1"/>
<dbReference type="InterPro" id="IPR017948">
    <property type="entry name" value="TGFb_CS"/>
</dbReference>
<protein>
    <submittedName>
        <fullName evidence="9">Growth/differentiation factor 15-like</fullName>
    </submittedName>
</protein>
<comment type="similarity">
    <text evidence="2 6">Belongs to the TGF-beta family.</text>
</comment>
<dbReference type="Gene3D" id="2.10.90.10">
    <property type="entry name" value="Cystine-knot cytokines"/>
    <property type="match status" value="1"/>
</dbReference>
<feature type="domain" description="TGF-beta family profile" evidence="8">
    <location>
        <begin position="248"/>
        <end position="362"/>
    </location>
</feature>
<evidence type="ECO:0000256" key="7">
    <source>
        <dbReference type="SAM" id="SignalP"/>
    </source>
</evidence>
<dbReference type="Pfam" id="PF00019">
    <property type="entry name" value="TGF_beta"/>
    <property type="match status" value="1"/>
</dbReference>
<dbReference type="Gene3D" id="2.60.120.970">
    <property type="match status" value="1"/>
</dbReference>
<evidence type="ECO:0000256" key="5">
    <source>
        <dbReference type="ARBA" id="ARBA00023157"/>
    </source>
</evidence>
<keyword evidence="5" id="KW-1015">Disulfide bond</keyword>
<evidence type="ECO:0000256" key="4">
    <source>
        <dbReference type="ARBA" id="ARBA00023030"/>
    </source>
</evidence>
<dbReference type="PANTHER" id="PTHR11848:SF78">
    <property type="entry name" value="GROWTH_DIFFERENTIATION FACTOR 15"/>
    <property type="match status" value="1"/>
</dbReference>
<dbReference type="CDD" id="cd19376">
    <property type="entry name" value="TGF_beta_GDF15"/>
    <property type="match status" value="1"/>
</dbReference>
<evidence type="ECO:0000256" key="3">
    <source>
        <dbReference type="ARBA" id="ARBA00022525"/>
    </source>
</evidence>